<dbReference type="CDD" id="cd06661">
    <property type="entry name" value="GGCT_like"/>
    <property type="match status" value="1"/>
</dbReference>
<dbReference type="PANTHER" id="PTHR12192">
    <property type="entry name" value="CATION TRANSPORT PROTEIN CHAC-RELATED"/>
    <property type="match status" value="1"/>
</dbReference>
<evidence type="ECO:0000256" key="1">
    <source>
        <dbReference type="ARBA" id="ARBA00004141"/>
    </source>
</evidence>
<dbReference type="InterPro" id="IPR006840">
    <property type="entry name" value="ChaC"/>
</dbReference>
<feature type="transmembrane region" description="Helical" evidence="7">
    <location>
        <begin position="58"/>
        <end position="77"/>
    </location>
</feature>
<dbReference type="PANTHER" id="PTHR12192:SF2">
    <property type="entry name" value="GLUTATHIONE-SPECIFIC GAMMA-GLUTAMYLCYCLOTRANSFERASE 2"/>
    <property type="match status" value="1"/>
</dbReference>
<gene>
    <name evidence="8" type="ORF">BGZ99_004549</name>
</gene>
<sequence>MTKPHAAALYPFLGILYLSQNIRQLGPQFLRSLAVSLLATLAILLPLSALTFKYQRRLILYFFRFFLTIFQFFFPSAKTLTFLGLSLPTWSALILTMGETSLLVALIMGEVFKKERSKGLFKAVIAHNNVLMGPLATVTHHHQRQSGHKTRKVKDSKDDTLKAADDTIAVAPTDAMISDRELRHRKRDMVKSASAQVGQRILLWSMTMPLNFLPVAGPVTFCYINGKARIPDVHRRYFDMKDMTAEERKEWIKRREPQYLAFAFVCQGLELVPVLGIVFGFTNTIGAALWAVEMERDQDALRNKKLLEDAYDSKSTKAGYINGHVRRFWQSSTDHRGTEEAPGRVVTLIPYDEFSERFTHHDQHSEGQDDITWGVAYKIPESKVAETKAYLDHREKNGYETHYVDVFQPGSHVPVVEKAIVYIGSTDNASFAGPAPLDAIAQQIYASHGPSGANKDYLLNLAHALRIVAPTATDRHLFNLEERVKELMLREAGSQEVFDQMLSKIIVQSKPPTVVPV</sequence>
<dbReference type="OrthoDB" id="1933483at2759"/>
<keyword evidence="6" id="KW-0456">Lyase</keyword>
<evidence type="ECO:0000256" key="3">
    <source>
        <dbReference type="ARBA" id="ARBA00022692"/>
    </source>
</evidence>
<dbReference type="Gene3D" id="3.10.490.10">
    <property type="entry name" value="Gamma-glutamyl cyclotransferase-like"/>
    <property type="match status" value="1"/>
</dbReference>
<dbReference type="AlphaFoldDB" id="A0A9P6RK42"/>
<evidence type="ECO:0000256" key="7">
    <source>
        <dbReference type="SAM" id="Phobius"/>
    </source>
</evidence>
<evidence type="ECO:0000256" key="2">
    <source>
        <dbReference type="ARBA" id="ARBA00012344"/>
    </source>
</evidence>
<dbReference type="GO" id="GO:0061928">
    <property type="term" value="F:glutathione specific gamma-glutamylcyclotransferase activity"/>
    <property type="evidence" value="ECO:0007669"/>
    <property type="project" value="UniProtKB-EC"/>
</dbReference>
<dbReference type="EMBL" id="JAAAIP010000286">
    <property type="protein sequence ID" value="KAG0320357.1"/>
    <property type="molecule type" value="Genomic_DNA"/>
</dbReference>
<dbReference type="Pfam" id="PF04752">
    <property type="entry name" value="ChaC"/>
    <property type="match status" value="1"/>
</dbReference>
<keyword evidence="4 7" id="KW-1133">Transmembrane helix</keyword>
<organism evidence="8 9">
    <name type="scientific">Dissophora globulifera</name>
    <dbReference type="NCBI Taxonomy" id="979702"/>
    <lineage>
        <taxon>Eukaryota</taxon>
        <taxon>Fungi</taxon>
        <taxon>Fungi incertae sedis</taxon>
        <taxon>Mucoromycota</taxon>
        <taxon>Mortierellomycotina</taxon>
        <taxon>Mortierellomycetes</taxon>
        <taxon>Mortierellales</taxon>
        <taxon>Mortierellaceae</taxon>
        <taxon>Dissophora</taxon>
    </lineage>
</organism>
<protein>
    <recommendedName>
        <fullName evidence="2">glutathione-specific gamma-glutamylcyclotransferase</fullName>
        <ecNumber evidence="2">4.3.2.7</ecNumber>
    </recommendedName>
</protein>
<dbReference type="GO" id="GO:0006751">
    <property type="term" value="P:glutathione catabolic process"/>
    <property type="evidence" value="ECO:0007669"/>
    <property type="project" value="InterPro"/>
</dbReference>
<evidence type="ECO:0000256" key="6">
    <source>
        <dbReference type="ARBA" id="ARBA00023239"/>
    </source>
</evidence>
<evidence type="ECO:0000256" key="5">
    <source>
        <dbReference type="ARBA" id="ARBA00023136"/>
    </source>
</evidence>
<comment type="caution">
    <text evidence="8">The sequence shown here is derived from an EMBL/GenBank/DDBJ whole genome shotgun (WGS) entry which is preliminary data.</text>
</comment>
<dbReference type="InterPro" id="IPR059112">
    <property type="entry name" value="CysZ/EI24"/>
</dbReference>
<feature type="transmembrane region" description="Helical" evidence="7">
    <location>
        <begin position="29"/>
        <end position="51"/>
    </location>
</feature>
<keyword evidence="5 7" id="KW-0472">Membrane</keyword>
<proteinExistence type="predicted"/>
<feature type="transmembrane region" description="Helical" evidence="7">
    <location>
        <begin position="259"/>
        <end position="281"/>
    </location>
</feature>
<comment type="subcellular location">
    <subcellularLocation>
        <location evidence="1">Membrane</location>
        <topology evidence="1">Multi-pass membrane protein</topology>
    </subcellularLocation>
</comment>
<dbReference type="GO" id="GO:0005737">
    <property type="term" value="C:cytoplasm"/>
    <property type="evidence" value="ECO:0007669"/>
    <property type="project" value="TreeGrafter"/>
</dbReference>
<dbReference type="InterPro" id="IPR013024">
    <property type="entry name" value="GGCT-like"/>
</dbReference>
<keyword evidence="3 7" id="KW-0812">Transmembrane</keyword>
<name>A0A9P6RK42_9FUNG</name>
<evidence type="ECO:0000256" key="4">
    <source>
        <dbReference type="ARBA" id="ARBA00022989"/>
    </source>
</evidence>
<reference evidence="8" key="1">
    <citation type="journal article" date="2020" name="Fungal Divers.">
        <title>Resolving the Mortierellaceae phylogeny through synthesis of multi-gene phylogenetics and phylogenomics.</title>
        <authorList>
            <person name="Vandepol N."/>
            <person name="Liber J."/>
            <person name="Desiro A."/>
            <person name="Na H."/>
            <person name="Kennedy M."/>
            <person name="Barry K."/>
            <person name="Grigoriev I.V."/>
            <person name="Miller A.N."/>
            <person name="O'Donnell K."/>
            <person name="Stajich J.E."/>
            <person name="Bonito G."/>
        </authorList>
    </citation>
    <scope>NUCLEOTIDE SEQUENCE</scope>
    <source>
        <strain evidence="8">REB-010B</strain>
    </source>
</reference>
<feature type="transmembrane region" description="Helical" evidence="7">
    <location>
        <begin position="89"/>
        <end position="112"/>
    </location>
</feature>
<accession>A0A9P6RK42</accession>
<dbReference type="EC" id="4.3.2.7" evidence="2"/>
<dbReference type="Pfam" id="PF07264">
    <property type="entry name" value="EI24"/>
    <property type="match status" value="1"/>
</dbReference>
<evidence type="ECO:0000313" key="9">
    <source>
        <dbReference type="Proteomes" id="UP000738325"/>
    </source>
</evidence>
<dbReference type="Proteomes" id="UP000738325">
    <property type="component" value="Unassembled WGS sequence"/>
</dbReference>
<evidence type="ECO:0000313" key="8">
    <source>
        <dbReference type="EMBL" id="KAG0320357.1"/>
    </source>
</evidence>
<keyword evidence="9" id="KW-1185">Reference proteome</keyword>